<sequence length="290" mass="32056">MIVHSIKGLGLTTLLLCLSSWTLHAEPQRLVSIDWSHTETLLGLGVTPVGATQKAAYNAWVKEPSIPAESVDIGLRTQPNLERLAELKPDHIFVSPAYQYHQARLEKIAPVTAISIYADGKANWQALQNFTNTMAAAIGKEEAAQQLITRSESTLQQLKASLPSKPQADLLMIQFMDARHVRVFGQNSMYQIALNQLGIKNAWPGDTNAWGFALVGIDHLLNIKGQFVVVDPLPAGAKEHLEQDRLWQYLIKESGHPVLRIEPVWSFGAIPSTVRFATLITQAITEQEAN</sequence>
<dbReference type="AlphaFoldDB" id="A0A366D427"/>
<evidence type="ECO:0000256" key="3">
    <source>
        <dbReference type="ARBA" id="ARBA00022448"/>
    </source>
</evidence>
<dbReference type="OrthoDB" id="6160519at2"/>
<evidence type="ECO:0000256" key="2">
    <source>
        <dbReference type="ARBA" id="ARBA00008814"/>
    </source>
</evidence>
<dbReference type="PROSITE" id="PS50983">
    <property type="entry name" value="FE_B12_PBP"/>
    <property type="match status" value="1"/>
</dbReference>
<protein>
    <submittedName>
        <fullName evidence="7">Iron complex transport system substrate-binding protein</fullName>
    </submittedName>
</protein>
<gene>
    <name evidence="7" type="ORF">DFP76_102209</name>
</gene>
<accession>A0A366D427</accession>
<evidence type="ECO:0000256" key="1">
    <source>
        <dbReference type="ARBA" id="ARBA00004196"/>
    </source>
</evidence>
<dbReference type="PRINTS" id="PR01715">
    <property type="entry name" value="FERRIBNDNGPP"/>
</dbReference>
<dbReference type="Gene3D" id="3.40.50.1980">
    <property type="entry name" value="Nitrogenase molybdenum iron protein domain"/>
    <property type="match status" value="2"/>
</dbReference>
<comment type="subcellular location">
    <subcellularLocation>
        <location evidence="1">Cell envelope</location>
    </subcellularLocation>
</comment>
<dbReference type="InterPro" id="IPR002491">
    <property type="entry name" value="ABC_transptr_periplasmic_BD"/>
</dbReference>
<keyword evidence="3" id="KW-0813">Transport</keyword>
<proteinExistence type="inferred from homology"/>
<evidence type="ECO:0000256" key="5">
    <source>
        <dbReference type="ARBA" id="ARBA00022729"/>
    </source>
</evidence>
<keyword evidence="5" id="KW-0732">Signal</keyword>
<dbReference type="Pfam" id="PF01497">
    <property type="entry name" value="Peripla_BP_2"/>
    <property type="match status" value="1"/>
</dbReference>
<dbReference type="GO" id="GO:1901678">
    <property type="term" value="P:iron coordination entity transport"/>
    <property type="evidence" value="ECO:0007669"/>
    <property type="project" value="UniProtKB-ARBA"/>
</dbReference>
<comment type="similarity">
    <text evidence="2">Belongs to the bacterial solute-binding protein 8 family.</text>
</comment>
<dbReference type="Proteomes" id="UP000252086">
    <property type="component" value="Unassembled WGS sequence"/>
</dbReference>
<dbReference type="PANTHER" id="PTHR30532:SF1">
    <property type="entry name" value="IRON(3+)-HYDROXAMATE-BINDING PROTEIN FHUD"/>
    <property type="match status" value="1"/>
</dbReference>
<dbReference type="InterPro" id="IPR051313">
    <property type="entry name" value="Bact_iron-sidero_bind"/>
</dbReference>
<keyword evidence="8" id="KW-1185">Reference proteome</keyword>
<dbReference type="RefSeq" id="WP_113873450.1">
    <property type="nucleotide sequence ID" value="NZ_QNRF01000002.1"/>
</dbReference>
<keyword evidence="4" id="KW-0406">Ion transport</keyword>
<dbReference type="PANTHER" id="PTHR30532">
    <property type="entry name" value="IRON III DICITRATE-BINDING PERIPLASMIC PROTEIN"/>
    <property type="match status" value="1"/>
</dbReference>
<dbReference type="SUPFAM" id="SSF53807">
    <property type="entry name" value="Helical backbone' metal receptor"/>
    <property type="match status" value="1"/>
</dbReference>
<evidence type="ECO:0000256" key="4">
    <source>
        <dbReference type="ARBA" id="ARBA00022496"/>
    </source>
</evidence>
<dbReference type="EMBL" id="QNRF01000002">
    <property type="protein sequence ID" value="RBO84811.1"/>
    <property type="molecule type" value="Genomic_DNA"/>
</dbReference>
<evidence type="ECO:0000313" key="7">
    <source>
        <dbReference type="EMBL" id="RBO84811.1"/>
    </source>
</evidence>
<comment type="caution">
    <text evidence="7">The sequence shown here is derived from an EMBL/GenBank/DDBJ whole genome shotgun (WGS) entry which is preliminary data.</text>
</comment>
<evidence type="ECO:0000259" key="6">
    <source>
        <dbReference type="PROSITE" id="PS50983"/>
    </source>
</evidence>
<feature type="domain" description="Fe/B12 periplasmic-binding" evidence="6">
    <location>
        <begin position="29"/>
        <end position="288"/>
    </location>
</feature>
<reference evidence="7 8" key="1">
    <citation type="submission" date="2018-06" db="EMBL/GenBank/DDBJ databases">
        <title>Genomic Encyclopedia of Type Strains, Phase III (KMG-III): the genomes of soil and plant-associated and newly described type strains.</title>
        <authorList>
            <person name="Whitman W."/>
        </authorList>
    </citation>
    <scope>NUCLEOTIDE SEQUENCE [LARGE SCALE GENOMIC DNA]</scope>
    <source>
        <strain evidence="7 8">CECT 7732</strain>
    </source>
</reference>
<keyword evidence="4" id="KW-0408">Iron</keyword>
<dbReference type="CDD" id="cd01146">
    <property type="entry name" value="FhuD"/>
    <property type="match status" value="1"/>
</dbReference>
<keyword evidence="4" id="KW-0410">Iron transport</keyword>
<evidence type="ECO:0000313" key="8">
    <source>
        <dbReference type="Proteomes" id="UP000252086"/>
    </source>
</evidence>
<dbReference type="GO" id="GO:0030288">
    <property type="term" value="C:outer membrane-bounded periplasmic space"/>
    <property type="evidence" value="ECO:0007669"/>
    <property type="project" value="TreeGrafter"/>
</dbReference>
<organism evidence="7 8">
    <name type="scientific">Marinomonas aquiplantarum</name>
    <dbReference type="NCBI Taxonomy" id="491951"/>
    <lineage>
        <taxon>Bacteria</taxon>
        <taxon>Pseudomonadati</taxon>
        <taxon>Pseudomonadota</taxon>
        <taxon>Gammaproteobacteria</taxon>
        <taxon>Oceanospirillales</taxon>
        <taxon>Oceanospirillaceae</taxon>
        <taxon>Marinomonas</taxon>
    </lineage>
</organism>
<name>A0A366D427_9GAMM</name>